<evidence type="ECO:0000313" key="3">
    <source>
        <dbReference type="Proteomes" id="UP000663854"/>
    </source>
</evidence>
<dbReference type="EMBL" id="CAJNOH010000003">
    <property type="protein sequence ID" value="CAF0727698.1"/>
    <property type="molecule type" value="Genomic_DNA"/>
</dbReference>
<dbReference type="AlphaFoldDB" id="A0A813MVP2"/>
<dbReference type="EMBL" id="CAJNOL010000221">
    <property type="protein sequence ID" value="CAF0943163.1"/>
    <property type="molecule type" value="Genomic_DNA"/>
</dbReference>
<dbReference type="Proteomes" id="UP000663854">
    <property type="component" value="Unassembled WGS sequence"/>
</dbReference>
<evidence type="ECO:0000313" key="1">
    <source>
        <dbReference type="EMBL" id="CAF0727698.1"/>
    </source>
</evidence>
<evidence type="ECO:0000313" key="4">
    <source>
        <dbReference type="Proteomes" id="UP000663870"/>
    </source>
</evidence>
<sequence length="287" mass="34093">MDVQNKIKENKNISLNNENLQTTKITNSKSLISLKKNKQKQMLRKQLKLIKNKQVRAVPSGYYTGLINDMHKDYINFKEKGTFLQMEYINPLIQQTQQTSELINRFNEETRLEEKKLEKSKAPRTLNGLSIQCTLPSKYDELENLSSLSFLVKYTKPLNNRQQIVMKLIRKIQPDTTIDIDDAKDIVFEYFNQYKTHQDINELFHFLNINSLNKFQSKEIIIICCYAERYFLHKLNKNENILFERPLQEIIDFEFLKRKLDGLKLTDDLKHLIKTLEAPNNKHFNMD</sequence>
<name>A0A813MVP2_9BILA</name>
<protein>
    <submittedName>
        <fullName evidence="1">Uncharacterized protein</fullName>
    </submittedName>
</protein>
<proteinExistence type="predicted"/>
<organism evidence="1 3">
    <name type="scientific">Rotaria sordida</name>
    <dbReference type="NCBI Taxonomy" id="392033"/>
    <lineage>
        <taxon>Eukaryota</taxon>
        <taxon>Metazoa</taxon>
        <taxon>Spiralia</taxon>
        <taxon>Gnathifera</taxon>
        <taxon>Rotifera</taxon>
        <taxon>Eurotatoria</taxon>
        <taxon>Bdelloidea</taxon>
        <taxon>Philodinida</taxon>
        <taxon>Philodinidae</taxon>
        <taxon>Rotaria</taxon>
    </lineage>
</organism>
<dbReference type="Proteomes" id="UP000663870">
    <property type="component" value="Unassembled WGS sequence"/>
</dbReference>
<evidence type="ECO:0000313" key="2">
    <source>
        <dbReference type="EMBL" id="CAF0943163.1"/>
    </source>
</evidence>
<accession>A0A813MVP2</accession>
<keyword evidence="4" id="KW-1185">Reference proteome</keyword>
<gene>
    <name evidence="2" type="ORF">JXQ802_LOCUS11270</name>
    <name evidence="1" type="ORF">PYM288_LOCUS703</name>
</gene>
<comment type="caution">
    <text evidence="1">The sequence shown here is derived from an EMBL/GenBank/DDBJ whole genome shotgun (WGS) entry which is preliminary data.</text>
</comment>
<reference evidence="1" key="1">
    <citation type="submission" date="2021-02" db="EMBL/GenBank/DDBJ databases">
        <authorList>
            <person name="Nowell W R."/>
        </authorList>
    </citation>
    <scope>NUCLEOTIDE SEQUENCE</scope>
</reference>